<evidence type="ECO:0000313" key="2">
    <source>
        <dbReference type="EMBL" id="RDW73419.1"/>
    </source>
</evidence>
<reference evidence="2 3" key="1">
    <citation type="journal article" date="2018" name="IMA Fungus">
        <title>IMA Genome-F 9: Draft genome sequence of Annulohypoxylon stygium, Aspergillus mulundensis, Berkeleyomyces basicola (syn. Thielaviopsis basicola), Ceratocystis smalleyi, two Cercospora beticola strains, Coleophoma cylindrospora, Fusarium fracticaudum, Phialophora cf. hyalina, and Morchella septimelata.</title>
        <authorList>
            <person name="Wingfield B.D."/>
            <person name="Bills G.F."/>
            <person name="Dong Y."/>
            <person name="Huang W."/>
            <person name="Nel W.J."/>
            <person name="Swalarsk-Parry B.S."/>
            <person name="Vaghefi N."/>
            <person name="Wilken P.M."/>
            <person name="An Z."/>
            <person name="de Beer Z.W."/>
            <person name="De Vos L."/>
            <person name="Chen L."/>
            <person name="Duong T.A."/>
            <person name="Gao Y."/>
            <person name="Hammerbacher A."/>
            <person name="Kikkert J.R."/>
            <person name="Li Y."/>
            <person name="Li H."/>
            <person name="Li K."/>
            <person name="Li Q."/>
            <person name="Liu X."/>
            <person name="Ma X."/>
            <person name="Naidoo K."/>
            <person name="Pethybridge S.J."/>
            <person name="Sun J."/>
            <person name="Steenkamp E.T."/>
            <person name="van der Nest M.A."/>
            <person name="van Wyk S."/>
            <person name="Wingfield M.J."/>
            <person name="Xiong C."/>
            <person name="Yue Q."/>
            <person name="Zhang X."/>
        </authorList>
    </citation>
    <scope>NUCLEOTIDE SEQUENCE [LARGE SCALE GENOMIC DNA]</scope>
    <source>
        <strain evidence="2 3">BP6252</strain>
    </source>
</reference>
<dbReference type="InterPro" id="IPR056125">
    <property type="entry name" value="DUF7708"/>
</dbReference>
<proteinExistence type="predicted"/>
<sequence>MSATSRAITSVGSAWYSNPYETRDTGAITRAAYEEATRIFFEDLNQDECNRIWLKDKCSMKDVLEAVEKAQVYYETKHNSKARDWLKAFSSRVDYYGKVLDVLVQQHPEYISLAWGAMKFLFVAVIEHEEKTKQMSKALTEIGSILPVTILPLGLYPTPQMMETVAHLYAKIMKFLVKAIKWYKSSPVKHAFGAVLQPWALSYKDAKEEIWELSRQIDKMANMAAQAELRGVHEVVLRAENRAIRAEEQARTQMELLRELPATLLAAQASQIQKLIQLALENKSLQQVVISSQTEFFLESKRNQIISTCFLELPTSGRSLGYCISVRDRQRARPKLRLPEVSALAKWASDPSLTTLFLQSSSAEVEKDFLVDLVSLIKASGVPVIWALRYSGYWKTRITPIDILRMLVVQALEINPQALSGPSPITLPSLREAAHDIDWLRILNHALEGMSQVYVVIDAEIMGMATEHDRRETTRWIELFSRHITSTRVKLFISSRSIDESYVSTQWSSGSWNKLRTDYADTRWTAQLRRQNQRARRKRRAKRYC</sequence>
<dbReference type="EMBL" id="PDLM01000007">
    <property type="protein sequence ID" value="RDW73419.1"/>
    <property type="molecule type" value="Genomic_DNA"/>
</dbReference>
<protein>
    <recommendedName>
        <fullName evidence="1">DUF7708 domain-containing protein</fullName>
    </recommendedName>
</protein>
<feature type="domain" description="DUF7708" evidence="1">
    <location>
        <begin position="84"/>
        <end position="229"/>
    </location>
</feature>
<dbReference type="AlphaFoldDB" id="A0A3D8RH95"/>
<accession>A0A3D8RH95</accession>
<gene>
    <name evidence="2" type="ORF">BP6252_07326</name>
</gene>
<keyword evidence="3" id="KW-1185">Reference proteome</keyword>
<evidence type="ECO:0000259" key="1">
    <source>
        <dbReference type="Pfam" id="PF24809"/>
    </source>
</evidence>
<dbReference type="Proteomes" id="UP000256645">
    <property type="component" value="Unassembled WGS sequence"/>
</dbReference>
<name>A0A3D8RH95_9HELO</name>
<dbReference type="STRING" id="1849047.A0A3D8RH95"/>
<evidence type="ECO:0000313" key="3">
    <source>
        <dbReference type="Proteomes" id="UP000256645"/>
    </source>
</evidence>
<dbReference type="Pfam" id="PF24809">
    <property type="entry name" value="DUF7708"/>
    <property type="match status" value="1"/>
</dbReference>
<comment type="caution">
    <text evidence="2">The sequence shown here is derived from an EMBL/GenBank/DDBJ whole genome shotgun (WGS) entry which is preliminary data.</text>
</comment>
<organism evidence="2 3">
    <name type="scientific">Coleophoma cylindrospora</name>
    <dbReference type="NCBI Taxonomy" id="1849047"/>
    <lineage>
        <taxon>Eukaryota</taxon>
        <taxon>Fungi</taxon>
        <taxon>Dikarya</taxon>
        <taxon>Ascomycota</taxon>
        <taxon>Pezizomycotina</taxon>
        <taxon>Leotiomycetes</taxon>
        <taxon>Helotiales</taxon>
        <taxon>Dermateaceae</taxon>
        <taxon>Coleophoma</taxon>
    </lineage>
</organism>
<dbReference type="OrthoDB" id="61900at2759"/>